<accession>A0A9W8TRN5</accession>
<dbReference type="Proteomes" id="UP001148614">
    <property type="component" value="Unassembled WGS sequence"/>
</dbReference>
<feature type="compositionally biased region" description="Basic and acidic residues" evidence="1">
    <location>
        <begin position="276"/>
        <end position="285"/>
    </location>
</feature>
<proteinExistence type="predicted"/>
<feature type="domain" description="DUF3074" evidence="2">
    <location>
        <begin position="98"/>
        <end position="331"/>
    </location>
</feature>
<dbReference type="AlphaFoldDB" id="A0A9W8TRN5"/>
<dbReference type="SUPFAM" id="SSF55961">
    <property type="entry name" value="Bet v1-like"/>
    <property type="match status" value="1"/>
</dbReference>
<dbReference type="PANTHER" id="PTHR40370:SF1">
    <property type="entry name" value="DUF3074 DOMAIN-CONTAINING PROTEIN"/>
    <property type="match status" value="1"/>
</dbReference>
<gene>
    <name evidence="3" type="ORF">NPX13_g995</name>
</gene>
<evidence type="ECO:0000313" key="4">
    <source>
        <dbReference type="Proteomes" id="UP001148614"/>
    </source>
</evidence>
<dbReference type="VEuPathDB" id="FungiDB:F4678DRAFT_433726"/>
<name>A0A9W8TRN5_9PEZI</name>
<dbReference type="InterPro" id="IPR023393">
    <property type="entry name" value="START-like_dom_sf"/>
</dbReference>
<organism evidence="3 4">
    <name type="scientific">Xylaria arbuscula</name>
    <dbReference type="NCBI Taxonomy" id="114810"/>
    <lineage>
        <taxon>Eukaryota</taxon>
        <taxon>Fungi</taxon>
        <taxon>Dikarya</taxon>
        <taxon>Ascomycota</taxon>
        <taxon>Pezizomycotina</taxon>
        <taxon>Sordariomycetes</taxon>
        <taxon>Xylariomycetidae</taxon>
        <taxon>Xylariales</taxon>
        <taxon>Xylariaceae</taxon>
        <taxon>Xylaria</taxon>
    </lineage>
</organism>
<reference evidence="3" key="1">
    <citation type="submission" date="2022-07" db="EMBL/GenBank/DDBJ databases">
        <title>Genome Sequence of Xylaria arbuscula.</title>
        <authorList>
            <person name="Buettner E."/>
        </authorList>
    </citation>
    <scope>NUCLEOTIDE SEQUENCE</scope>
    <source>
        <strain evidence="3">VT107</strain>
    </source>
</reference>
<feature type="region of interest" description="Disordered" evidence="1">
    <location>
        <begin position="233"/>
        <end position="286"/>
    </location>
</feature>
<comment type="caution">
    <text evidence="3">The sequence shown here is derived from an EMBL/GenBank/DDBJ whole genome shotgun (WGS) entry which is preliminary data.</text>
</comment>
<feature type="compositionally biased region" description="Polar residues" evidence="1">
    <location>
        <begin position="235"/>
        <end position="273"/>
    </location>
</feature>
<feature type="region of interest" description="Disordered" evidence="1">
    <location>
        <begin position="432"/>
        <end position="453"/>
    </location>
</feature>
<dbReference type="Pfam" id="PF11274">
    <property type="entry name" value="DUF3074"/>
    <property type="match status" value="1"/>
</dbReference>
<feature type="compositionally biased region" description="Low complexity" evidence="1">
    <location>
        <begin position="444"/>
        <end position="453"/>
    </location>
</feature>
<protein>
    <recommendedName>
        <fullName evidence="2">DUF3074 domain-containing protein</fullName>
    </recommendedName>
</protein>
<evidence type="ECO:0000313" key="3">
    <source>
        <dbReference type="EMBL" id="KAJ3579564.1"/>
    </source>
</evidence>
<sequence>MSSTSRETFKALGPVEWEAFAQDDPTIRMPDIFNDAHCLIDSIPSPSDDNSMPTQPAEYLQRSRELRKEWKEVRINPRDNPFGLNVYKMAAKDGRGAWFARRSIHTGQSFTKWKTGIEREFSESLKVQGQPGDGKIRGLGADKCVVDQTVDGCGKMQVYQLSAQFPGPTTPRDFVTLCLSSDTAMAPATKKGNQPREYILVSKPCVHTECPERSGFIRGYYESVELIREVKTEGPLQNTPSSTSAASNDPPSVTSRSNNISEDSATSNAQLDGQSDESKSSKGGDCEENISTIEWIMVTRSDPGGSVPRFIIEKKTPEGIVTDAGKFVQWVSSEEFETLLNNNFESTPTKAKNTPGGITSEGLSSISQAPLATAGSAVPLRTTMTAQQEDLQSAWSPGPSGVYGMISSALSMVASAAASRLYRSPLGRASPRLPHLTYPIPHPSTASTASTTR</sequence>
<evidence type="ECO:0000256" key="1">
    <source>
        <dbReference type="SAM" id="MobiDB-lite"/>
    </source>
</evidence>
<dbReference type="PANTHER" id="PTHR40370">
    <property type="entry name" value="EXPRESSED PROTEIN"/>
    <property type="match status" value="1"/>
</dbReference>
<keyword evidence="4" id="KW-1185">Reference proteome</keyword>
<dbReference type="Gene3D" id="3.30.530.20">
    <property type="match status" value="1"/>
</dbReference>
<evidence type="ECO:0000259" key="2">
    <source>
        <dbReference type="Pfam" id="PF11274"/>
    </source>
</evidence>
<dbReference type="EMBL" id="JANPWZ010000082">
    <property type="protein sequence ID" value="KAJ3579564.1"/>
    <property type="molecule type" value="Genomic_DNA"/>
</dbReference>
<dbReference type="InterPro" id="IPR024500">
    <property type="entry name" value="DUF3074"/>
</dbReference>